<keyword evidence="1 5" id="KW-0489">Methyltransferase</keyword>
<dbReference type="Proteomes" id="UP001321582">
    <property type="component" value="Chromosome"/>
</dbReference>
<dbReference type="InterPro" id="IPR029063">
    <property type="entry name" value="SAM-dependent_MTases_sf"/>
</dbReference>
<evidence type="ECO:0000256" key="4">
    <source>
        <dbReference type="ARBA" id="ARBA00022756"/>
    </source>
</evidence>
<organism evidence="7 8">
    <name type="scientific">Haliovirga abyssi</name>
    <dbReference type="NCBI Taxonomy" id="2996794"/>
    <lineage>
        <taxon>Bacteria</taxon>
        <taxon>Fusobacteriati</taxon>
        <taxon>Fusobacteriota</taxon>
        <taxon>Fusobacteriia</taxon>
        <taxon>Fusobacteriales</taxon>
        <taxon>Haliovirgaceae</taxon>
        <taxon>Haliovirga</taxon>
    </lineage>
</organism>
<dbReference type="PANTHER" id="PTHR43861:SF6">
    <property type="entry name" value="METHYLTRANSFERASE TYPE 11"/>
    <property type="match status" value="1"/>
</dbReference>
<comment type="function">
    <text evidence="5">Converts the free carboxyl group of a malonyl-thioester to its methyl ester by transfer of a methyl group from S-adenosyl-L-methionine (SAM). It allows to synthesize pimeloyl-ACP via the fatty acid synthetic pathway.</text>
</comment>
<gene>
    <name evidence="5 7" type="primary">bioC</name>
    <name evidence="7" type="ORF">HLVA_08360</name>
</gene>
<sequence>MIEKEKVIKNFSKGAKTYDKYAKVQKYMAEKLNKLFIEHKEKNINCDMNSKKQILEIGNGTGILTEYILKKYKNLNMDLIDISPEMIKISKEKFKNINNNLNYIVGDAEEYDFNKKYDLIISNATFQWFKDFENTINKLYDSLNNGGEIIFSTFGKETYNELRKILKSISEKYDYSQTFYSMNDIEKIIRDIGAEFTLIEENYIEKFKNVREFLFAIKKIGANSAKEKKEILTPGVYKQLEKEYKKNFTKNNKIIVTNHIIFCKIKKEIKKNIV</sequence>
<dbReference type="GO" id="GO:0032259">
    <property type="term" value="P:methylation"/>
    <property type="evidence" value="ECO:0007669"/>
    <property type="project" value="UniProtKB-KW"/>
</dbReference>
<dbReference type="GO" id="GO:0009102">
    <property type="term" value="P:biotin biosynthetic process"/>
    <property type="evidence" value="ECO:0007669"/>
    <property type="project" value="UniProtKB-UniRule"/>
</dbReference>
<keyword evidence="2 5" id="KW-0808">Transferase</keyword>
<keyword evidence="4 5" id="KW-0093">Biotin biosynthesis</keyword>
<dbReference type="Gene3D" id="3.40.50.150">
    <property type="entry name" value="Vaccinia Virus protein VP39"/>
    <property type="match status" value="1"/>
</dbReference>
<dbReference type="NCBIfam" id="TIGR02072">
    <property type="entry name" value="BioC"/>
    <property type="match status" value="1"/>
</dbReference>
<dbReference type="HAMAP" id="MF_00835">
    <property type="entry name" value="BioC"/>
    <property type="match status" value="1"/>
</dbReference>
<comment type="catalytic activity">
    <reaction evidence="5">
        <text>malonyl-[ACP] + S-adenosyl-L-methionine = malonyl-[ACP] methyl ester + S-adenosyl-L-homocysteine</text>
        <dbReference type="Rhea" id="RHEA:17105"/>
        <dbReference type="Rhea" id="RHEA-COMP:9623"/>
        <dbReference type="Rhea" id="RHEA-COMP:9954"/>
        <dbReference type="ChEBI" id="CHEBI:57856"/>
        <dbReference type="ChEBI" id="CHEBI:59789"/>
        <dbReference type="ChEBI" id="CHEBI:78449"/>
        <dbReference type="ChEBI" id="CHEBI:78845"/>
        <dbReference type="EC" id="2.1.1.197"/>
    </reaction>
</comment>
<evidence type="ECO:0000256" key="2">
    <source>
        <dbReference type="ARBA" id="ARBA00022679"/>
    </source>
</evidence>
<feature type="domain" description="Methyltransferase" evidence="6">
    <location>
        <begin position="54"/>
        <end position="147"/>
    </location>
</feature>
<dbReference type="EMBL" id="AP027059">
    <property type="protein sequence ID" value="BDU50267.1"/>
    <property type="molecule type" value="Genomic_DNA"/>
</dbReference>
<evidence type="ECO:0000313" key="8">
    <source>
        <dbReference type="Proteomes" id="UP001321582"/>
    </source>
</evidence>
<evidence type="ECO:0000256" key="1">
    <source>
        <dbReference type="ARBA" id="ARBA00022603"/>
    </source>
</evidence>
<dbReference type="RefSeq" id="WP_307905199.1">
    <property type="nucleotide sequence ID" value="NZ_AP027059.1"/>
</dbReference>
<dbReference type="Pfam" id="PF13649">
    <property type="entry name" value="Methyltransf_25"/>
    <property type="match status" value="1"/>
</dbReference>
<keyword evidence="3 5" id="KW-0949">S-adenosyl-L-methionine</keyword>
<reference evidence="7 8" key="1">
    <citation type="submission" date="2022-11" db="EMBL/GenBank/DDBJ databases">
        <title>Haliovirga abyssi gen. nov., sp. nov., a mesophilic fermentative bacterium isolated from the Iheya North hydrothermal field and the proposal of Haliovirgaceae fam. nov.</title>
        <authorList>
            <person name="Miyazaki U."/>
            <person name="Tame A."/>
            <person name="Miyazaki J."/>
            <person name="Takai K."/>
            <person name="Sawayama S."/>
            <person name="Kitajima M."/>
            <person name="Okamoto A."/>
            <person name="Nakagawa S."/>
        </authorList>
    </citation>
    <scope>NUCLEOTIDE SEQUENCE [LARGE SCALE GENOMIC DNA]</scope>
    <source>
        <strain evidence="7 8">IC12</strain>
    </source>
</reference>
<comment type="pathway">
    <text evidence="5">Cofactor biosynthesis; biotin biosynthesis.</text>
</comment>
<name>A0AAU9DD75_9FUSO</name>
<dbReference type="PANTHER" id="PTHR43861">
    <property type="entry name" value="TRANS-ACONITATE 2-METHYLTRANSFERASE-RELATED"/>
    <property type="match status" value="1"/>
</dbReference>
<dbReference type="InterPro" id="IPR041698">
    <property type="entry name" value="Methyltransf_25"/>
</dbReference>
<dbReference type="KEGG" id="haby:HLVA_08360"/>
<proteinExistence type="inferred from homology"/>
<comment type="similarity">
    <text evidence="5">Belongs to the methyltransferase superfamily.</text>
</comment>
<dbReference type="AlphaFoldDB" id="A0AAU9DD75"/>
<evidence type="ECO:0000313" key="7">
    <source>
        <dbReference type="EMBL" id="BDU50267.1"/>
    </source>
</evidence>
<protein>
    <recommendedName>
        <fullName evidence="5">Malonyl-[acyl-carrier protein] O-methyltransferase</fullName>
        <shortName evidence="5">Malonyl-ACP O-methyltransferase</shortName>
        <ecNumber evidence="5">2.1.1.197</ecNumber>
    </recommendedName>
    <alternativeName>
        <fullName evidence="5">Biotin synthesis protein BioC</fullName>
    </alternativeName>
</protein>
<evidence type="ECO:0000259" key="6">
    <source>
        <dbReference type="Pfam" id="PF13649"/>
    </source>
</evidence>
<dbReference type="CDD" id="cd02440">
    <property type="entry name" value="AdoMet_MTases"/>
    <property type="match status" value="1"/>
</dbReference>
<dbReference type="SUPFAM" id="SSF53335">
    <property type="entry name" value="S-adenosyl-L-methionine-dependent methyltransferases"/>
    <property type="match status" value="1"/>
</dbReference>
<accession>A0AAU9DD75</accession>
<evidence type="ECO:0000256" key="3">
    <source>
        <dbReference type="ARBA" id="ARBA00022691"/>
    </source>
</evidence>
<dbReference type="GO" id="GO:0102130">
    <property type="term" value="F:malonyl-CoA methyltransferase activity"/>
    <property type="evidence" value="ECO:0007669"/>
    <property type="project" value="UniProtKB-EC"/>
</dbReference>
<keyword evidence="8" id="KW-1185">Reference proteome</keyword>
<evidence type="ECO:0000256" key="5">
    <source>
        <dbReference type="HAMAP-Rule" id="MF_00835"/>
    </source>
</evidence>
<dbReference type="GO" id="GO:0010340">
    <property type="term" value="F:carboxyl-O-methyltransferase activity"/>
    <property type="evidence" value="ECO:0007669"/>
    <property type="project" value="UniProtKB-UniRule"/>
</dbReference>
<dbReference type="EC" id="2.1.1.197" evidence="5"/>
<dbReference type="InterPro" id="IPR011814">
    <property type="entry name" value="BioC"/>
</dbReference>